<gene>
    <name evidence="1" type="ORF">rsdtw13_28980</name>
</gene>
<comment type="caution">
    <text evidence="1">The sequence shown here is derived from an EMBL/GenBank/DDBJ whole genome shotgun (WGS) entry which is preliminary data.</text>
</comment>
<dbReference type="EMBL" id="BROD01000001">
    <property type="protein sequence ID" value="GKX67640.1"/>
    <property type="molecule type" value="Genomic_DNA"/>
</dbReference>
<protein>
    <submittedName>
        <fullName evidence="1">Uncharacterized protein</fullName>
    </submittedName>
</protein>
<evidence type="ECO:0000313" key="1">
    <source>
        <dbReference type="EMBL" id="GKX67640.1"/>
    </source>
</evidence>
<evidence type="ECO:0000313" key="2">
    <source>
        <dbReference type="Proteomes" id="UP001058074"/>
    </source>
</evidence>
<sequence length="212" mass="24559">MGYKIISGRYETGTLSQQMGYNQLFGEERIQEKFDLYFHWFNIVHEIGHIILDIQKIDMNKVDEELFVNSFAVSYWRSVDTCNNLTKVKCMIEDILKCMPNLIPQEITFKEFFKSIWGTEQMNSVMMYGYFQMSCVSEAFKSNKSLSDLLLEAGYENIDESAFKPYNEEVNSKNANKVLSQCINNLNDVGVKINDVSIELVDNPEIQCCKPV</sequence>
<dbReference type="Proteomes" id="UP001058074">
    <property type="component" value="Unassembled WGS sequence"/>
</dbReference>
<reference evidence="1" key="1">
    <citation type="journal article" date="2025" name="Int. J. Syst. Evol. Microbiol.">
        <title>Inconstantimicrobium mannanitabidum sp. nov., a novel member of the family Clostridiaceae isolated from anoxic soil under the treatment of reductive soil disinfestation.</title>
        <authorList>
            <person name="Ueki A."/>
            <person name="Tonouchi A."/>
            <person name="Honma S."/>
            <person name="Kaku N."/>
            <person name="Ueki K."/>
        </authorList>
    </citation>
    <scope>NUCLEOTIDE SEQUENCE</scope>
    <source>
        <strain evidence="1">TW13</strain>
    </source>
</reference>
<organism evidence="1 2">
    <name type="scientific">Inconstantimicrobium mannanitabidum</name>
    <dbReference type="NCBI Taxonomy" id="1604901"/>
    <lineage>
        <taxon>Bacteria</taxon>
        <taxon>Bacillati</taxon>
        <taxon>Bacillota</taxon>
        <taxon>Clostridia</taxon>
        <taxon>Eubacteriales</taxon>
        <taxon>Clostridiaceae</taxon>
        <taxon>Inconstantimicrobium</taxon>
    </lineage>
</organism>
<name>A0ACB5REW8_9CLOT</name>
<proteinExistence type="predicted"/>
<keyword evidence="2" id="KW-1185">Reference proteome</keyword>
<accession>A0ACB5REW8</accession>